<dbReference type="AlphaFoldDB" id="A0A077ZC28"/>
<sequence length="98" mass="11667">MVDKQMRKVAAKEKQTRNKHVFKLRFETFPTIVSDIVNVPVPQESMLCEPRQKTTNDVPSAEEDMMRLNYLFDHLRLTQDRIQLWLDMGGETYPRQKK</sequence>
<accession>A0A077ZC28</accession>
<evidence type="ECO:0000313" key="2">
    <source>
        <dbReference type="Proteomes" id="UP000030665"/>
    </source>
</evidence>
<evidence type="ECO:0000313" key="1">
    <source>
        <dbReference type="EMBL" id="CDW57951.1"/>
    </source>
</evidence>
<organism evidence="1 2">
    <name type="scientific">Trichuris trichiura</name>
    <name type="common">Whipworm</name>
    <name type="synonym">Trichocephalus trichiurus</name>
    <dbReference type="NCBI Taxonomy" id="36087"/>
    <lineage>
        <taxon>Eukaryota</taxon>
        <taxon>Metazoa</taxon>
        <taxon>Ecdysozoa</taxon>
        <taxon>Nematoda</taxon>
        <taxon>Enoplea</taxon>
        <taxon>Dorylaimia</taxon>
        <taxon>Trichinellida</taxon>
        <taxon>Trichuridae</taxon>
        <taxon>Trichuris</taxon>
    </lineage>
</organism>
<dbReference type="OrthoDB" id="10358767at2759"/>
<gene>
    <name evidence="1" type="ORF">TTRE_0000625101</name>
</gene>
<reference evidence="1" key="1">
    <citation type="submission" date="2014-01" db="EMBL/GenBank/DDBJ databases">
        <authorList>
            <person name="Aslett M."/>
        </authorList>
    </citation>
    <scope>NUCLEOTIDE SEQUENCE</scope>
</reference>
<name>A0A077ZC28_TRITR</name>
<dbReference type="EMBL" id="HG806242">
    <property type="protein sequence ID" value="CDW57951.1"/>
    <property type="molecule type" value="Genomic_DNA"/>
</dbReference>
<proteinExistence type="predicted"/>
<dbReference type="Proteomes" id="UP000030665">
    <property type="component" value="Unassembled WGS sequence"/>
</dbReference>
<protein>
    <submittedName>
        <fullName evidence="1">GTPase activating protein</fullName>
    </submittedName>
</protein>
<keyword evidence="2" id="KW-1185">Reference proteome</keyword>
<reference evidence="1" key="2">
    <citation type="submission" date="2014-03" db="EMBL/GenBank/DDBJ databases">
        <title>The whipworm genome and dual-species transcriptomics of an intimate host-pathogen interaction.</title>
        <authorList>
            <person name="Foth B.J."/>
            <person name="Tsai I.J."/>
            <person name="Reid A.J."/>
            <person name="Bancroft A.J."/>
            <person name="Nichol S."/>
            <person name="Tracey A."/>
            <person name="Holroyd N."/>
            <person name="Cotton J.A."/>
            <person name="Stanley E.J."/>
            <person name="Zarowiecki M."/>
            <person name="Liu J.Z."/>
            <person name="Huckvale T."/>
            <person name="Cooper P.J."/>
            <person name="Grencis R.K."/>
            <person name="Berriman M."/>
        </authorList>
    </citation>
    <scope>NUCLEOTIDE SEQUENCE [LARGE SCALE GENOMIC DNA]</scope>
</reference>